<protein>
    <submittedName>
        <fullName evidence="1">Uncharacterized protein</fullName>
    </submittedName>
</protein>
<reference evidence="1 2" key="1">
    <citation type="submission" date="2021-06" db="EMBL/GenBank/DDBJ databases">
        <title>Caerostris extrusa draft genome.</title>
        <authorList>
            <person name="Kono N."/>
            <person name="Arakawa K."/>
        </authorList>
    </citation>
    <scope>NUCLEOTIDE SEQUENCE [LARGE SCALE GENOMIC DNA]</scope>
</reference>
<keyword evidence="2" id="KW-1185">Reference proteome</keyword>
<name>A0AAV4TYF9_CAEEX</name>
<dbReference type="AlphaFoldDB" id="A0AAV4TYF9"/>
<dbReference type="Proteomes" id="UP001054945">
    <property type="component" value="Unassembled WGS sequence"/>
</dbReference>
<accession>A0AAV4TYF9</accession>
<gene>
    <name evidence="1" type="ORF">CEXT_478831</name>
</gene>
<evidence type="ECO:0000313" key="2">
    <source>
        <dbReference type="Proteomes" id="UP001054945"/>
    </source>
</evidence>
<organism evidence="1 2">
    <name type="scientific">Caerostris extrusa</name>
    <name type="common">Bark spider</name>
    <name type="synonym">Caerostris bankana</name>
    <dbReference type="NCBI Taxonomy" id="172846"/>
    <lineage>
        <taxon>Eukaryota</taxon>
        <taxon>Metazoa</taxon>
        <taxon>Ecdysozoa</taxon>
        <taxon>Arthropoda</taxon>
        <taxon>Chelicerata</taxon>
        <taxon>Arachnida</taxon>
        <taxon>Araneae</taxon>
        <taxon>Araneomorphae</taxon>
        <taxon>Entelegynae</taxon>
        <taxon>Araneoidea</taxon>
        <taxon>Araneidae</taxon>
        <taxon>Caerostris</taxon>
    </lineage>
</organism>
<sequence>MPLLYCCSDKAGGPATRKTGGAGRWNGRPPMTSALRNCSSIFGPKHCTTGPSFHCLHCGQQFGGSGYRRFLIEISMSSTLKMITFVGRPENPTIGP</sequence>
<evidence type="ECO:0000313" key="1">
    <source>
        <dbReference type="EMBL" id="GIY50132.1"/>
    </source>
</evidence>
<proteinExistence type="predicted"/>
<comment type="caution">
    <text evidence="1">The sequence shown here is derived from an EMBL/GenBank/DDBJ whole genome shotgun (WGS) entry which is preliminary data.</text>
</comment>
<dbReference type="EMBL" id="BPLR01011943">
    <property type="protein sequence ID" value="GIY50132.1"/>
    <property type="molecule type" value="Genomic_DNA"/>
</dbReference>